<protein>
    <recommendedName>
        <fullName evidence="3">Tyrosine specific protein phosphatases domain-containing protein</fullName>
    </recommendedName>
</protein>
<dbReference type="PANTHER" id="PTHR47447:SF17">
    <property type="entry name" value="OS12G0638900 PROTEIN"/>
    <property type="match status" value="1"/>
</dbReference>
<comment type="caution">
    <text evidence="4">The sequence shown here is derived from an EMBL/GenBank/DDBJ whole genome shotgun (WGS) entry which is preliminary data.</text>
</comment>
<organism evidence="4 5">
    <name type="scientific">Effrenium voratum</name>
    <dbReference type="NCBI Taxonomy" id="2562239"/>
    <lineage>
        <taxon>Eukaryota</taxon>
        <taxon>Sar</taxon>
        <taxon>Alveolata</taxon>
        <taxon>Dinophyceae</taxon>
        <taxon>Suessiales</taxon>
        <taxon>Symbiodiniaceae</taxon>
        <taxon>Effrenium</taxon>
    </lineage>
</organism>
<dbReference type="PROSITE" id="PS50056">
    <property type="entry name" value="TYR_PHOSPHATASE_2"/>
    <property type="match status" value="1"/>
</dbReference>
<dbReference type="InterPro" id="IPR002885">
    <property type="entry name" value="PPR_rpt"/>
</dbReference>
<evidence type="ECO:0000256" key="2">
    <source>
        <dbReference type="PROSITE-ProRule" id="PRU00708"/>
    </source>
</evidence>
<dbReference type="Gene3D" id="3.40.50.300">
    <property type="entry name" value="P-loop containing nucleotide triphosphate hydrolases"/>
    <property type="match status" value="1"/>
</dbReference>
<dbReference type="Gene3D" id="3.90.190.10">
    <property type="entry name" value="Protein tyrosine phosphatase superfamily"/>
    <property type="match status" value="1"/>
</dbReference>
<dbReference type="CDD" id="cd14498">
    <property type="entry name" value="DSP"/>
    <property type="match status" value="1"/>
</dbReference>
<feature type="repeat" description="PPR" evidence="2">
    <location>
        <begin position="1411"/>
        <end position="1445"/>
    </location>
</feature>
<evidence type="ECO:0000313" key="4">
    <source>
        <dbReference type="EMBL" id="CAJ1378716.1"/>
    </source>
</evidence>
<dbReference type="Pfam" id="PF01535">
    <property type="entry name" value="PPR"/>
    <property type="match status" value="1"/>
</dbReference>
<dbReference type="PROSITE" id="PS00383">
    <property type="entry name" value="TYR_PHOSPHATASE_1"/>
    <property type="match status" value="1"/>
</dbReference>
<dbReference type="PANTHER" id="PTHR47447">
    <property type="entry name" value="OS03G0856100 PROTEIN"/>
    <property type="match status" value="1"/>
</dbReference>
<proteinExistence type="predicted"/>
<keyword evidence="1" id="KW-0677">Repeat</keyword>
<dbReference type="InterPro" id="IPR029021">
    <property type="entry name" value="Prot-tyrosine_phosphatase-like"/>
</dbReference>
<accession>A0AA36I0D3</accession>
<dbReference type="EMBL" id="CAUJNA010000562">
    <property type="protein sequence ID" value="CAJ1378716.1"/>
    <property type="molecule type" value="Genomic_DNA"/>
</dbReference>
<dbReference type="SUPFAM" id="SSF101898">
    <property type="entry name" value="NHL repeat"/>
    <property type="match status" value="1"/>
</dbReference>
<feature type="domain" description="Tyrosine specific protein phosphatases" evidence="3">
    <location>
        <begin position="418"/>
        <end position="479"/>
    </location>
</feature>
<dbReference type="InterPro" id="IPR011990">
    <property type="entry name" value="TPR-like_helical_dom_sf"/>
</dbReference>
<name>A0AA36I0D3_9DINO</name>
<dbReference type="Gene3D" id="1.25.40.10">
    <property type="entry name" value="Tetratricopeptide repeat domain"/>
    <property type="match status" value="3"/>
</dbReference>
<evidence type="ECO:0000256" key="1">
    <source>
        <dbReference type="ARBA" id="ARBA00022737"/>
    </source>
</evidence>
<dbReference type="Proteomes" id="UP001178507">
    <property type="component" value="Unassembled WGS sequence"/>
</dbReference>
<keyword evidence="5" id="KW-1185">Reference proteome</keyword>
<dbReference type="SUPFAM" id="SSF52799">
    <property type="entry name" value="(Phosphotyrosine protein) phosphatases II"/>
    <property type="match status" value="1"/>
</dbReference>
<evidence type="ECO:0000259" key="3">
    <source>
        <dbReference type="PROSITE" id="PS50056"/>
    </source>
</evidence>
<reference evidence="4" key="1">
    <citation type="submission" date="2023-08" db="EMBL/GenBank/DDBJ databases">
        <authorList>
            <person name="Chen Y."/>
            <person name="Shah S."/>
            <person name="Dougan E. K."/>
            <person name="Thang M."/>
            <person name="Chan C."/>
        </authorList>
    </citation>
    <scope>NUCLEOTIDE SEQUENCE</scope>
</reference>
<evidence type="ECO:0000313" key="5">
    <source>
        <dbReference type="Proteomes" id="UP001178507"/>
    </source>
</evidence>
<sequence length="1577" mass="172072">MHGVFCRYLIASFPKDFKISYARLPDPTWRPLIIRNLSNPSVLAVDEQNRRLFVADATASTVWWYQLRVSEPSKFLVTDGIQRVAATNIVAKGLAVSQAGELYISGRAASAATPGLNAIYKVTVSDQQALQRLWTAGDGSWMPVMLPTGLPSMTEPMSPSTSEIFQPGPIAVDMFTLYWGNQIKGNASALASAPVAVPAPLPGANTPKLKAGAHALANNSLESVTGLAITSSGVFFAGRPTDGFPGIFAVPYKDSIAGCSEDDHCVRRVAQVANPLSLCWDGDSTLFVADAGRAVISVPSATASRHAVEKVADARGIRAIAMLTVPSTASQELWRWPAPGGTVALALGSAWNAAAAAAAGELLGSRVSHIVSVGSHRNFKAIEALMAEHGHRHIEHHFFRMSDWLRPDEQLDLKADLAETLQALQIAVQPMDFAGDRVVLLHCDQGHNRSPTVALAFFLYNGHTLREAYRRLLCVRPGVDPLPPYRRGLCALEAELCEGHSVCDSDNFAKHVTELMSLPDLRELAGSCPPAFHEPEEDLEDSADVAEGVEHFGLAVAVRRLAIAALLAEVDGRSHMQFKEAKFNLTLTDGTYYEGDGKVVEAGPEMDVLKQKLRRAQLRPHVKEQLVALGCTFGAAGAKPSDKEQGRLAQRAELTPVMAGKRNFLALAQPPLGWLLCSPPRLIHIPKTAGVSFGLDASSIVQPASFRDNKERAWRHTYHDENQQDIVMLRHPLEHVLSQFMECKYDWWGSMSVRGTAFPMGPGVYGGFEAWTTHFLQLRNEPVDGMLPDSEDWAREVSYQCYNPWNMQSRYMATLWQHWVPFGELEPDMQTATRHLERVDVLGLQELYVESLCLVYLAQHGALPDTCRCGGPGPLNQTSHESHNVPQHSIEDLPDELQQKMSKMVHQDAQLFALGLKRVETDLRRAEKRTGIKIVCEDRLDDVWRKAGQQPAKELTSKVARLGRAGAWHSALQLLEEANQAGQLDVVLCNAAVTACGRSQAWQAAVALLQSMSTKRLGLPAPDQITVNSALNALAASWASALQLLWELRSGRWLRLRPNTVSFNTVLSACARSQQWQSALNLFSALMEESHGDCTGAPDLVSFNTAMSACERVSRWQTCALLAAAAEDRGLQLDLVSFNTLLSSSARSSEWPRALLLVTELLSGGTADSASLGAAFAACEQGAQWQAALSLLQHARAQRLSGYGAMGSLRVAGRWQEALQILQELESSGDADVVAYSAALSVLEKAGRWQLALNCVLPEMHLRSVMPDAYTFSTLLRSCAVWASSQVGEAAVRAGEELLRQAQQSGQANEVVVAAMLRLLEQAELWTKALELLKEHRRKPNLIHYATAASACAKARRWEACLALLQQLDEASTTPDVVVRSATISACERSFQWQEALLLLVGMQEDLVTPDSVAYSATMLACNKAGRWDLSLQLMDAAIRQGWQADEEISVLSAGLGAWTEAQQWQRALLVLHQIELLAARAEAKCWLQEAHTTAMFAALQAGAWAQCLAMLQGETELSQLGCAVRACGMGRNWQGALQLMRSDGCEELWNVAIWACQASDAPQPLSPELCVVSLPM</sequence>
<dbReference type="InterPro" id="IPR027417">
    <property type="entry name" value="P-loop_NTPase"/>
</dbReference>
<gene>
    <name evidence="4" type="ORF">EVOR1521_LOCUS7179</name>
</gene>
<feature type="repeat" description="PPR" evidence="2">
    <location>
        <begin position="1059"/>
        <end position="1089"/>
    </location>
</feature>
<dbReference type="PROSITE" id="PS51375">
    <property type="entry name" value="PPR"/>
    <property type="match status" value="2"/>
</dbReference>
<dbReference type="InterPro" id="IPR000387">
    <property type="entry name" value="Tyr_Pase_dom"/>
</dbReference>
<dbReference type="InterPro" id="IPR016130">
    <property type="entry name" value="Tyr_Pase_AS"/>
</dbReference>